<dbReference type="InterPro" id="IPR039331">
    <property type="entry name" value="PAPs-like"/>
</dbReference>
<dbReference type="AlphaFoldDB" id="A0A239WUC8"/>
<dbReference type="SUPFAM" id="SSF56300">
    <property type="entry name" value="Metallo-dependent phosphatases"/>
    <property type="match status" value="1"/>
</dbReference>
<evidence type="ECO:0000259" key="2">
    <source>
        <dbReference type="Pfam" id="PF00149"/>
    </source>
</evidence>
<organism evidence="3 4">
    <name type="scientific">Cutibacterium granulosum</name>
    <dbReference type="NCBI Taxonomy" id="33011"/>
    <lineage>
        <taxon>Bacteria</taxon>
        <taxon>Bacillati</taxon>
        <taxon>Actinomycetota</taxon>
        <taxon>Actinomycetes</taxon>
        <taxon>Propionibacteriales</taxon>
        <taxon>Propionibacteriaceae</taxon>
        <taxon>Cutibacterium</taxon>
    </lineage>
</organism>
<protein>
    <submittedName>
        <fullName evidence="3">Calcineurin-like phosphoesterase</fullName>
    </submittedName>
</protein>
<dbReference type="PANTHER" id="PTHR22953">
    <property type="entry name" value="ACID PHOSPHATASE RELATED"/>
    <property type="match status" value="1"/>
</dbReference>
<accession>A0A239WUC8</accession>
<evidence type="ECO:0000256" key="1">
    <source>
        <dbReference type="ARBA" id="ARBA00022729"/>
    </source>
</evidence>
<feature type="domain" description="Calcineurin-like phosphoesterase" evidence="2">
    <location>
        <begin position="95"/>
        <end position="372"/>
    </location>
</feature>
<dbReference type="eggNOG" id="COG1409">
    <property type="taxonomic scope" value="Bacteria"/>
</dbReference>
<evidence type="ECO:0000313" key="3">
    <source>
        <dbReference type="EMBL" id="SNV37264.1"/>
    </source>
</evidence>
<keyword evidence="1" id="KW-0732">Signal</keyword>
<dbReference type="InterPro" id="IPR004843">
    <property type="entry name" value="Calcineurin-like_PHP"/>
</dbReference>
<dbReference type="KEGG" id="cgrn:4412665_01493"/>
<dbReference type="Gene3D" id="3.60.21.10">
    <property type="match status" value="1"/>
</dbReference>
<dbReference type="EMBL" id="LT906441">
    <property type="protein sequence ID" value="SNV37264.1"/>
    <property type="molecule type" value="Genomic_DNA"/>
</dbReference>
<sequence>MFLSDPLLLWPDAHGVDVVWFTTEAGARHVVELDDGRRIPATTTRLTRMDRAVHRHRARVGGLQAGGLGYRVISDGQASPRFTLRPAPGKGSRVRLLITSDHQAKPHTAANMELAAATVGPVDAVIMPGDLVNSPDRAADWFGPHPSAEDDAEIRQFLPIMQGRARSTAANGRAYRGAPLVQNVPLYPAIGNHEVSGELGPSSCSIDSYRQITGARPWYAVTIGNVRLITLFVARMWRGFDVNADPRARQRSRYQEASADVGDPQRHGRGCFIHESIAPGSPQWQWLVDELDSPQRRAARYTVVQMHEGPHGLGENLTPPFADPQRHDEYDDTGELIGIRYDYDQRDNPLLNHLCPLLEEAGVQLVASGHSHLWNRFCSGDTHYFEGSNTGNSYGAYTTAQKVWRHVPPEPWQVGNYSAADDPGGLTPQVPTVHPLHDAHGALLPYVASDDHVVFQLLDTGTGVLTSWIADMTQEEPTPVVLDRFTLTSS</sequence>
<dbReference type="RefSeq" id="WP_065860625.1">
    <property type="nucleotide sequence ID" value="NZ_LT906441.1"/>
</dbReference>
<name>A0A239WUC8_9ACTN</name>
<reference evidence="3 4" key="1">
    <citation type="submission" date="2017-06" db="EMBL/GenBank/DDBJ databases">
        <authorList>
            <consortium name="Pathogen Informatics"/>
        </authorList>
    </citation>
    <scope>NUCLEOTIDE SEQUENCE [LARGE SCALE GENOMIC DNA]</scope>
    <source>
        <strain evidence="3 4">NCTC11865</strain>
    </source>
</reference>
<evidence type="ECO:0000313" key="4">
    <source>
        <dbReference type="Proteomes" id="UP000215332"/>
    </source>
</evidence>
<dbReference type="Pfam" id="PF00149">
    <property type="entry name" value="Metallophos"/>
    <property type="match status" value="1"/>
</dbReference>
<dbReference type="PANTHER" id="PTHR22953:SF153">
    <property type="entry name" value="PURPLE ACID PHOSPHATASE"/>
    <property type="match status" value="1"/>
</dbReference>
<proteinExistence type="predicted"/>
<dbReference type="InterPro" id="IPR029052">
    <property type="entry name" value="Metallo-depent_PP-like"/>
</dbReference>
<dbReference type="Proteomes" id="UP000215332">
    <property type="component" value="Chromosome 1"/>
</dbReference>
<gene>
    <name evidence="3" type="ORF">SAMEA4412665_01493</name>
</gene>
<dbReference type="GO" id="GO:0003993">
    <property type="term" value="F:acid phosphatase activity"/>
    <property type="evidence" value="ECO:0007669"/>
    <property type="project" value="InterPro"/>
</dbReference>